<evidence type="ECO:0000256" key="6">
    <source>
        <dbReference type="SAM" id="Phobius"/>
    </source>
</evidence>
<dbReference type="Proteomes" id="UP000034207">
    <property type="component" value="Unassembled WGS sequence"/>
</dbReference>
<dbReference type="PRINTS" id="PR00813">
    <property type="entry name" value="BCTERIALGSPG"/>
</dbReference>
<accession>A0A0G0LNP6</accession>
<evidence type="ECO:0000313" key="8">
    <source>
        <dbReference type="Proteomes" id="UP000034207"/>
    </source>
</evidence>
<keyword evidence="4 6" id="KW-1133">Transmembrane helix</keyword>
<proteinExistence type="predicted"/>
<dbReference type="NCBIfam" id="TIGR02532">
    <property type="entry name" value="IV_pilin_GFxxxE"/>
    <property type="match status" value="1"/>
</dbReference>
<sequence>MKRPHSSRGFTLIELIVVIAIIGILAGFVYVRVGDSISRSRDAKRQAHLVQIKQAMERYFLKYGTYKVYDHTTGEETGWIESGQGTGEGWFNAEGGLYKDKAMSRQLYDEGFLNSAYIFDPKWEKQKIKDAGYMLYICNNDQSLALYATLETPSQEHFDKINDPDPLKFPELCNRNVPASIGKNYFTTN</sequence>
<dbReference type="PANTHER" id="PTHR30093:SF44">
    <property type="entry name" value="TYPE II SECRETION SYSTEM CORE PROTEIN G"/>
    <property type="match status" value="1"/>
</dbReference>
<name>A0A0G0LNP6_UNCC2</name>
<dbReference type="InterPro" id="IPR045584">
    <property type="entry name" value="Pilin-like"/>
</dbReference>
<keyword evidence="2" id="KW-0488">Methylation</keyword>
<gene>
    <name evidence="7" type="ORF">UT18_C0018G0004</name>
</gene>
<dbReference type="GO" id="GO:0015628">
    <property type="term" value="P:protein secretion by the type II secretion system"/>
    <property type="evidence" value="ECO:0007669"/>
    <property type="project" value="InterPro"/>
</dbReference>
<evidence type="ECO:0000256" key="4">
    <source>
        <dbReference type="ARBA" id="ARBA00022989"/>
    </source>
</evidence>
<evidence type="ECO:0000256" key="5">
    <source>
        <dbReference type="ARBA" id="ARBA00023136"/>
    </source>
</evidence>
<dbReference type="PANTHER" id="PTHR30093">
    <property type="entry name" value="GENERAL SECRETION PATHWAY PROTEIN G"/>
    <property type="match status" value="1"/>
</dbReference>
<evidence type="ECO:0000256" key="1">
    <source>
        <dbReference type="ARBA" id="ARBA00004167"/>
    </source>
</evidence>
<dbReference type="Gene3D" id="3.30.700.10">
    <property type="entry name" value="Glycoprotein, Type 4 Pilin"/>
    <property type="match status" value="1"/>
</dbReference>
<keyword evidence="3 6" id="KW-0812">Transmembrane</keyword>
<dbReference type="GO" id="GO:0016020">
    <property type="term" value="C:membrane"/>
    <property type="evidence" value="ECO:0007669"/>
    <property type="project" value="UniProtKB-SubCell"/>
</dbReference>
<dbReference type="STRING" id="1618345.UT18_C0018G0004"/>
<protein>
    <submittedName>
        <fullName evidence="7">General secretion pathway protein H</fullName>
    </submittedName>
</protein>
<evidence type="ECO:0000256" key="2">
    <source>
        <dbReference type="ARBA" id="ARBA00022481"/>
    </source>
</evidence>
<comment type="subcellular location">
    <subcellularLocation>
        <location evidence="1">Membrane</location>
        <topology evidence="1">Single-pass membrane protein</topology>
    </subcellularLocation>
</comment>
<dbReference type="EMBL" id="LBVV01000018">
    <property type="protein sequence ID" value="KKQ93533.1"/>
    <property type="molecule type" value="Genomic_DNA"/>
</dbReference>
<evidence type="ECO:0000256" key="3">
    <source>
        <dbReference type="ARBA" id="ARBA00022692"/>
    </source>
</evidence>
<organism evidence="7 8">
    <name type="scientific">candidate division CPR2 bacterium GW2011_GWC2_39_10</name>
    <dbReference type="NCBI Taxonomy" id="1618345"/>
    <lineage>
        <taxon>Bacteria</taxon>
        <taxon>Bacteria division CPR2</taxon>
    </lineage>
</organism>
<feature type="transmembrane region" description="Helical" evidence="6">
    <location>
        <begin position="12"/>
        <end position="31"/>
    </location>
</feature>
<dbReference type="SUPFAM" id="SSF54523">
    <property type="entry name" value="Pili subunits"/>
    <property type="match status" value="1"/>
</dbReference>
<dbReference type="PROSITE" id="PS00409">
    <property type="entry name" value="PROKAR_NTER_METHYL"/>
    <property type="match status" value="1"/>
</dbReference>
<dbReference type="GO" id="GO:0015627">
    <property type="term" value="C:type II protein secretion system complex"/>
    <property type="evidence" value="ECO:0007669"/>
    <property type="project" value="InterPro"/>
</dbReference>
<dbReference type="AlphaFoldDB" id="A0A0G0LNP6"/>
<evidence type="ECO:0000313" key="7">
    <source>
        <dbReference type="EMBL" id="KKQ93533.1"/>
    </source>
</evidence>
<keyword evidence="5 6" id="KW-0472">Membrane</keyword>
<dbReference type="InterPro" id="IPR012902">
    <property type="entry name" value="N_methyl_site"/>
</dbReference>
<dbReference type="Pfam" id="PF07963">
    <property type="entry name" value="N_methyl"/>
    <property type="match status" value="1"/>
</dbReference>
<reference evidence="7" key="1">
    <citation type="journal article" date="2015" name="Nature">
        <title>rRNA introns, odd ribosomes, and small enigmatic genomes across a large radiation of phyla.</title>
        <authorList>
            <person name="Brown C.T."/>
            <person name="Hug L.A."/>
            <person name="Thomas B.C."/>
            <person name="Sharon I."/>
            <person name="Castelle C.J."/>
            <person name="Singh A."/>
            <person name="Wilkins M.J."/>
            <person name="Williams K.H."/>
            <person name="Banfield J.F."/>
        </authorList>
    </citation>
    <scope>NUCLEOTIDE SEQUENCE [LARGE SCALE GENOMIC DNA]</scope>
</reference>
<comment type="caution">
    <text evidence="7">The sequence shown here is derived from an EMBL/GenBank/DDBJ whole genome shotgun (WGS) entry which is preliminary data.</text>
</comment>
<dbReference type="InterPro" id="IPR000983">
    <property type="entry name" value="Bac_GSPG_pilin"/>
</dbReference>